<evidence type="ECO:0000256" key="1">
    <source>
        <dbReference type="ARBA" id="ARBA00004141"/>
    </source>
</evidence>
<proteinExistence type="inferred from homology"/>
<dbReference type="InterPro" id="IPR050277">
    <property type="entry name" value="Sodium:Solute_Symporter"/>
</dbReference>
<organism evidence="9 10">
    <name type="scientific">Amycolatopsis dendrobii</name>
    <dbReference type="NCBI Taxonomy" id="2760662"/>
    <lineage>
        <taxon>Bacteria</taxon>
        <taxon>Bacillati</taxon>
        <taxon>Actinomycetota</taxon>
        <taxon>Actinomycetes</taxon>
        <taxon>Pseudonocardiales</taxon>
        <taxon>Pseudonocardiaceae</taxon>
        <taxon>Amycolatopsis</taxon>
    </lineage>
</organism>
<protein>
    <submittedName>
        <fullName evidence="9">Sodium:solute symporter family protein</fullName>
    </submittedName>
</protein>
<evidence type="ECO:0000256" key="6">
    <source>
        <dbReference type="ARBA" id="ARBA00023136"/>
    </source>
</evidence>
<dbReference type="PANTHER" id="PTHR48086:SF8">
    <property type="entry name" value="MONOCARBOXYLIC ACID PERMEASE"/>
    <property type="match status" value="1"/>
</dbReference>
<comment type="subcellular location">
    <subcellularLocation>
        <location evidence="1">Membrane</location>
        <topology evidence="1">Multi-pass membrane protein</topology>
    </subcellularLocation>
</comment>
<dbReference type="InterPro" id="IPR001734">
    <property type="entry name" value="Na/solute_symporter"/>
</dbReference>
<feature type="transmembrane region" description="Helical" evidence="8">
    <location>
        <begin position="405"/>
        <end position="424"/>
    </location>
</feature>
<accession>A0A7W3ZDM8</accession>
<comment type="similarity">
    <text evidence="2 7">Belongs to the sodium:solute symporter (SSF) (TC 2.A.21) family.</text>
</comment>
<evidence type="ECO:0000256" key="4">
    <source>
        <dbReference type="ARBA" id="ARBA00022692"/>
    </source>
</evidence>
<keyword evidence="6 8" id="KW-0472">Membrane</keyword>
<evidence type="ECO:0000256" key="5">
    <source>
        <dbReference type="ARBA" id="ARBA00022989"/>
    </source>
</evidence>
<feature type="transmembrane region" description="Helical" evidence="8">
    <location>
        <begin position="436"/>
        <end position="455"/>
    </location>
</feature>
<feature type="transmembrane region" description="Helical" evidence="8">
    <location>
        <begin position="264"/>
        <end position="285"/>
    </location>
</feature>
<dbReference type="Pfam" id="PF00474">
    <property type="entry name" value="SSF"/>
    <property type="match status" value="1"/>
</dbReference>
<feature type="transmembrane region" description="Helical" evidence="8">
    <location>
        <begin position="357"/>
        <end position="376"/>
    </location>
</feature>
<dbReference type="GO" id="GO:0022857">
    <property type="term" value="F:transmembrane transporter activity"/>
    <property type="evidence" value="ECO:0007669"/>
    <property type="project" value="InterPro"/>
</dbReference>
<dbReference type="GO" id="GO:0005886">
    <property type="term" value="C:plasma membrane"/>
    <property type="evidence" value="ECO:0007669"/>
    <property type="project" value="TreeGrafter"/>
</dbReference>
<name>A0A7W3ZDM8_9PSEU</name>
<comment type="caution">
    <text evidence="9">The sequence shown here is derived from an EMBL/GenBank/DDBJ whole genome shotgun (WGS) entry which is preliminary data.</text>
</comment>
<dbReference type="PANTHER" id="PTHR48086">
    <property type="entry name" value="SODIUM/PROLINE SYMPORTER-RELATED"/>
    <property type="match status" value="1"/>
</dbReference>
<feature type="transmembrane region" description="Helical" evidence="8">
    <location>
        <begin position="126"/>
        <end position="146"/>
    </location>
</feature>
<evidence type="ECO:0000256" key="7">
    <source>
        <dbReference type="RuleBase" id="RU362091"/>
    </source>
</evidence>
<feature type="transmembrane region" description="Helical" evidence="8">
    <location>
        <begin position="73"/>
        <end position="91"/>
    </location>
</feature>
<evidence type="ECO:0000313" key="10">
    <source>
        <dbReference type="Proteomes" id="UP000526734"/>
    </source>
</evidence>
<gene>
    <name evidence="9" type="ORF">H4281_28520</name>
</gene>
<sequence>MIATVFAVVMALSIGVALAARRGGTGKGAVATLVAGRALPSRLIFFLAVGEIYSIGTMLGFPGGIYAKGASYGIWFIGYILAGYVLGYFLAPLVWRAGKAYDAVTVADVMYGHYRNRLLERLTAVSFVLALVPWAIFQFIGLQTVLTGLGIPVTRLEAIVGAGVIAFVYVAASGMRSTAFVAIVKDVFMLLGIMLAGIAAVIAAKGVPGVFAVVETTPRLATVSGAGLVFAMTTIFLQSLQFYLTLPAQFLFSARSEAGVKKSVIWMPLYMLMYPLLVFAAYYGLQTRPGLHNADSVFLEVTRELAPDWIVGLVAAGAGLAGVLVLAGNALMFSGVLTRNILPKRSQAAAQSRLKPIMAAFLVGTAALTTFASSIMLTFLNLALSLTAQLVPAWLGVLFFRKLRAVPLAVGLIAGCTTVAFLYFSHAAVGGVVNSGLIAAAVNAAVAAGMSALYAGKPVDHEIPIVRRAREILSPARKTVQPESVPATGEGRS</sequence>
<evidence type="ECO:0000256" key="2">
    <source>
        <dbReference type="ARBA" id="ARBA00006434"/>
    </source>
</evidence>
<evidence type="ECO:0000256" key="8">
    <source>
        <dbReference type="SAM" id="Phobius"/>
    </source>
</evidence>
<evidence type="ECO:0000256" key="3">
    <source>
        <dbReference type="ARBA" id="ARBA00022448"/>
    </source>
</evidence>
<keyword evidence="3" id="KW-0813">Transport</keyword>
<dbReference type="Proteomes" id="UP000526734">
    <property type="component" value="Unassembled WGS sequence"/>
</dbReference>
<evidence type="ECO:0000313" key="9">
    <source>
        <dbReference type="EMBL" id="MBB1157108.1"/>
    </source>
</evidence>
<feature type="transmembrane region" description="Helical" evidence="8">
    <location>
        <begin position="227"/>
        <end position="252"/>
    </location>
</feature>
<dbReference type="PROSITE" id="PS50283">
    <property type="entry name" value="NA_SOLUT_SYMP_3"/>
    <property type="match status" value="1"/>
</dbReference>
<dbReference type="RefSeq" id="WP_182893995.1">
    <property type="nucleotide sequence ID" value="NZ_JACGZW010000010.1"/>
</dbReference>
<keyword evidence="4 8" id="KW-0812">Transmembrane</keyword>
<dbReference type="EMBL" id="JACGZW010000010">
    <property type="protein sequence ID" value="MBB1157108.1"/>
    <property type="molecule type" value="Genomic_DNA"/>
</dbReference>
<feature type="transmembrane region" description="Helical" evidence="8">
    <location>
        <begin position="43"/>
        <end position="61"/>
    </location>
</feature>
<dbReference type="AlphaFoldDB" id="A0A7W3ZDM8"/>
<dbReference type="InterPro" id="IPR038377">
    <property type="entry name" value="Na/Glc_symporter_sf"/>
</dbReference>
<keyword evidence="10" id="KW-1185">Reference proteome</keyword>
<keyword evidence="5 8" id="KW-1133">Transmembrane helix</keyword>
<feature type="transmembrane region" description="Helical" evidence="8">
    <location>
        <begin position="158"/>
        <end position="175"/>
    </location>
</feature>
<feature type="transmembrane region" description="Helical" evidence="8">
    <location>
        <begin position="309"/>
        <end position="337"/>
    </location>
</feature>
<reference evidence="9 10" key="1">
    <citation type="submission" date="2020-08" db="EMBL/GenBank/DDBJ databases">
        <title>Amycolatopsis sp. nov. DR6-1 isolated from Dendrobium heterocarpum.</title>
        <authorList>
            <person name="Tedsree N."/>
            <person name="Kuncharoen N."/>
            <person name="Likhitwitayawuid K."/>
            <person name="Tanasupawat S."/>
        </authorList>
    </citation>
    <scope>NUCLEOTIDE SEQUENCE [LARGE SCALE GENOMIC DNA]</scope>
    <source>
        <strain evidence="9 10">DR6-1</strain>
    </source>
</reference>
<feature type="transmembrane region" description="Helical" evidence="8">
    <location>
        <begin position="187"/>
        <end position="207"/>
    </location>
</feature>
<dbReference type="Gene3D" id="1.20.1730.10">
    <property type="entry name" value="Sodium/glucose cotransporter"/>
    <property type="match status" value="1"/>
</dbReference>